<evidence type="ECO:0000259" key="1">
    <source>
        <dbReference type="Pfam" id="PF00814"/>
    </source>
</evidence>
<dbReference type="Gene3D" id="3.30.420.40">
    <property type="match status" value="2"/>
</dbReference>
<dbReference type="NCBIfam" id="TIGR03725">
    <property type="entry name" value="T6A_YeaZ"/>
    <property type="match status" value="1"/>
</dbReference>
<dbReference type="Pfam" id="PF00814">
    <property type="entry name" value="TsaD"/>
    <property type="match status" value="1"/>
</dbReference>
<organism evidence="2 3">
    <name type="scientific">Roseicitreum antarcticum</name>
    <dbReference type="NCBI Taxonomy" id="564137"/>
    <lineage>
        <taxon>Bacteria</taxon>
        <taxon>Pseudomonadati</taxon>
        <taxon>Pseudomonadota</taxon>
        <taxon>Alphaproteobacteria</taxon>
        <taxon>Rhodobacterales</taxon>
        <taxon>Paracoccaceae</taxon>
        <taxon>Roseicitreum</taxon>
    </lineage>
</organism>
<evidence type="ECO:0000313" key="3">
    <source>
        <dbReference type="Proteomes" id="UP000198539"/>
    </source>
</evidence>
<dbReference type="SUPFAM" id="SSF53067">
    <property type="entry name" value="Actin-like ATPase domain"/>
    <property type="match status" value="1"/>
</dbReference>
<reference evidence="2 3" key="1">
    <citation type="submission" date="2016-10" db="EMBL/GenBank/DDBJ databases">
        <authorList>
            <person name="de Groot N.N."/>
        </authorList>
    </citation>
    <scope>NUCLEOTIDE SEQUENCE [LARGE SCALE GENOMIC DNA]</scope>
    <source>
        <strain evidence="2 3">CGMCC 1.8894</strain>
    </source>
</reference>
<dbReference type="InterPro" id="IPR022496">
    <property type="entry name" value="T6A_TsaB"/>
</dbReference>
<keyword evidence="3" id="KW-1185">Reference proteome</keyword>
<dbReference type="STRING" id="564137.SAMN04488238_104134"/>
<dbReference type="AlphaFoldDB" id="A0A1H2XBD6"/>
<gene>
    <name evidence="2" type="ORF">SAMN04488238_104134</name>
</gene>
<dbReference type="InterPro" id="IPR043129">
    <property type="entry name" value="ATPase_NBD"/>
</dbReference>
<evidence type="ECO:0000313" key="2">
    <source>
        <dbReference type="EMBL" id="SDW90127.1"/>
    </source>
</evidence>
<proteinExistence type="predicted"/>
<accession>A0A1H2XBD6</accession>
<dbReference type="InterPro" id="IPR000905">
    <property type="entry name" value="Gcp-like_dom"/>
</dbReference>
<name>A0A1H2XBD6_9RHOB</name>
<dbReference type="RefSeq" id="WP_092887478.1">
    <property type="nucleotide sequence ID" value="NZ_CP061498.1"/>
</dbReference>
<dbReference type="Proteomes" id="UP000198539">
    <property type="component" value="Unassembled WGS sequence"/>
</dbReference>
<dbReference type="OrthoDB" id="9809995at2"/>
<sequence>MPHPSLILAFDTSGPHVAVALISGDGGALRAEGRALARGQSEVLFPMFADVLSAAGVMWCDITGVAVGIGPGNFTGTRIAVAAARGLALSLGVPAVGVSGFEVMAQVCAAHDTERRLLFSIAAPRGRAYAQLFVSGAPVSAGQLIDPADPPRDLGVVDAVHGHAAEVIGAVLGVPGQSMPPPDTPDQIAQIAIQIAGIAACKWRAGAAMPSPAPMYLRGADAAPSSDPPVTVLA</sequence>
<feature type="domain" description="Gcp-like" evidence="1">
    <location>
        <begin position="37"/>
        <end position="129"/>
    </location>
</feature>
<dbReference type="EMBL" id="FNOM01000004">
    <property type="protein sequence ID" value="SDW90127.1"/>
    <property type="molecule type" value="Genomic_DNA"/>
</dbReference>
<protein>
    <submittedName>
        <fullName evidence="2">tRNA threonylcarbamoyl adenosine modification protein YeaZ</fullName>
    </submittedName>
</protein>
<dbReference type="GO" id="GO:0002949">
    <property type="term" value="P:tRNA threonylcarbamoyladenosine modification"/>
    <property type="evidence" value="ECO:0007669"/>
    <property type="project" value="InterPro"/>
</dbReference>